<dbReference type="SUPFAM" id="SSF53706">
    <property type="entry name" value="Formate dehydrogenase/DMSO reductase, domains 1-3"/>
    <property type="match status" value="1"/>
</dbReference>
<sequence>MTDSSSQIWENVPSPFCGISSDDLKIQATGNVIKVLENGDAVTRAGFEQVPTDTQPRIGGKNATLDQAVAAAAGYLRDARLPLFGGFGTDVNDTRAALSLADRCGAVLDQARAEGGLRNLLVLSDTGWVACTLAELKNRAEVVVVFGSDIEADFPRFFERFVWNKETLFGQDTSQREIIYIGRTPAGDASTSPSGRKAQVLPCSAESYPEVAAALNALARGVSLQAESIGGIAVTELQTVIDKLKAASYSVVTWAAGHLNYAHAELTVQQLCQAVVALNKSGATRSAVLPLGGQDGDRTASQVFAWQTGYPTRISYARGYPEYDPYHNSTSRLLANGEADVLVWVATINAKQTPPVASIPTIVIGRSGMVFEKEPEVFIPVGAPGIDHAGHMYRCDNVVCLPLRKLRDSGLTSGAEVLKGIEGVL</sequence>
<dbReference type="NCBIfam" id="TIGR03129">
    <property type="entry name" value="one_C_dehyd_B"/>
    <property type="match status" value="1"/>
</dbReference>
<proteinExistence type="predicted"/>
<name>A0A2W4RKM1_9GAMM</name>
<dbReference type="GO" id="GO:0015948">
    <property type="term" value="P:methanogenesis"/>
    <property type="evidence" value="ECO:0007669"/>
    <property type="project" value="InterPro"/>
</dbReference>
<dbReference type="AlphaFoldDB" id="A0A2W4RKM1"/>
<dbReference type="GO" id="GO:0018493">
    <property type="term" value="F:formylmethanofuran dehydrogenase activity"/>
    <property type="evidence" value="ECO:0007669"/>
    <property type="project" value="InterPro"/>
</dbReference>
<gene>
    <name evidence="1" type="ORF">DM484_02825</name>
</gene>
<dbReference type="EMBL" id="QJPH01000154">
    <property type="protein sequence ID" value="PZN84425.1"/>
    <property type="molecule type" value="Genomic_DNA"/>
</dbReference>
<evidence type="ECO:0000313" key="2">
    <source>
        <dbReference type="Proteomes" id="UP000249396"/>
    </source>
</evidence>
<evidence type="ECO:0000313" key="1">
    <source>
        <dbReference type="EMBL" id="PZN84425.1"/>
    </source>
</evidence>
<dbReference type="PIRSF" id="PIRSF005646">
    <property type="entry name" value="FwdB"/>
    <property type="match status" value="1"/>
</dbReference>
<protein>
    <submittedName>
        <fullName evidence="1">Formylmethanofuran dehydrogenase subunit B</fullName>
    </submittedName>
</protein>
<dbReference type="InterPro" id="IPR016457">
    <property type="entry name" value="Formylmethanofuran_DH_bsu"/>
</dbReference>
<organism evidence="1 2">
    <name type="scientific">Candidatus Methylumidiphilus alinenensis</name>
    <dbReference type="NCBI Taxonomy" id="2202197"/>
    <lineage>
        <taxon>Bacteria</taxon>
        <taxon>Pseudomonadati</taxon>
        <taxon>Pseudomonadota</taxon>
        <taxon>Gammaproteobacteria</taxon>
        <taxon>Methylococcales</taxon>
        <taxon>Candidatus Methylumidiphilus</taxon>
    </lineage>
</organism>
<dbReference type="Proteomes" id="UP000249396">
    <property type="component" value="Unassembled WGS sequence"/>
</dbReference>
<comment type="caution">
    <text evidence="1">The sequence shown here is derived from an EMBL/GenBank/DDBJ whole genome shotgun (WGS) entry which is preliminary data.</text>
</comment>
<reference evidence="1 2" key="1">
    <citation type="journal article" date="2018" name="Aquat. Microb. Ecol.">
        <title>Gammaproteobacterial methanotrophs dominate.</title>
        <authorList>
            <person name="Rissanen A.J."/>
            <person name="Saarenheimo J."/>
            <person name="Tiirola M."/>
            <person name="Peura S."/>
            <person name="Aalto S.L."/>
            <person name="Karvinen A."/>
            <person name="Nykanen H."/>
        </authorList>
    </citation>
    <scope>NUCLEOTIDE SEQUENCE [LARGE SCALE GENOMIC DNA]</scope>
    <source>
        <strain evidence="1">AMbin10</strain>
    </source>
</reference>
<accession>A0A2W4RKM1</accession>